<protein>
    <submittedName>
        <fullName evidence="2">Uncharacterized protein</fullName>
    </submittedName>
</protein>
<feature type="compositionally biased region" description="Basic and acidic residues" evidence="1">
    <location>
        <begin position="353"/>
        <end position="365"/>
    </location>
</feature>
<gene>
    <name evidence="2" type="ORF">E1301_Tti013063</name>
</gene>
<comment type="caution">
    <text evidence="2">The sequence shown here is derived from an EMBL/GenBank/DDBJ whole genome shotgun (WGS) entry which is preliminary data.</text>
</comment>
<evidence type="ECO:0000313" key="3">
    <source>
        <dbReference type="Proteomes" id="UP000324632"/>
    </source>
</evidence>
<keyword evidence="3" id="KW-1185">Reference proteome</keyword>
<proteinExistence type="predicted"/>
<feature type="region of interest" description="Disordered" evidence="1">
    <location>
        <begin position="180"/>
        <end position="200"/>
    </location>
</feature>
<reference evidence="2 3" key="1">
    <citation type="journal article" date="2019" name="Mol. Ecol. Resour.">
        <title>Chromosome-level genome assembly of Triplophysa tibetana, a fish adapted to the harsh high-altitude environment of the Tibetan Plateau.</title>
        <authorList>
            <person name="Yang X."/>
            <person name="Liu H."/>
            <person name="Ma Z."/>
            <person name="Zou Y."/>
            <person name="Zou M."/>
            <person name="Mao Y."/>
            <person name="Li X."/>
            <person name="Wang H."/>
            <person name="Chen T."/>
            <person name="Wang W."/>
            <person name="Yang R."/>
        </authorList>
    </citation>
    <scope>NUCLEOTIDE SEQUENCE [LARGE SCALE GENOMIC DNA]</scope>
    <source>
        <strain evidence="2">TTIB1903HZAU</strain>
        <tissue evidence="2">Muscle</tissue>
    </source>
</reference>
<feature type="region of interest" description="Disordered" evidence="1">
    <location>
        <begin position="340"/>
        <end position="384"/>
    </location>
</feature>
<sequence length="384" mass="43681">MLIQEHDLLVKRQYAEETSDLKETQGDETSVAKPFPHHSSIELHDKPGGAAWPTAIIFCLLSVQTLRVVLYCRQRSRPSCEQLSFSERLQLEFNFVTFFVYSSQLRCCIKVCGQMEELDEYWCTGPRLNGKGTFARGHGRTESVCLRAVSNANHLLHFRQYSPLSKQLVKYQHPVDPFIKQAPQTGPEERGAPLHKSDRTGFTGQACDTLSRERLSIFRRQTDLVAPRRLCCTPGGQELRETVREKDRDIPRQPVFMSSGERVRHFIRSLWITSSSNLERRKGGAERQGVMACFLHCANFTYSQTQMRRQRHVWGVPGVGVGRVMGYYWFIDCPHSWQASDEKGCSSSADPASDERLKETKEVRSPSKHSPSPTTHTHAPNGAL</sequence>
<name>A0A5A9NKT5_9TELE</name>
<feature type="compositionally biased region" description="Basic and acidic residues" evidence="1">
    <location>
        <begin position="187"/>
        <end position="199"/>
    </location>
</feature>
<accession>A0A5A9NKT5</accession>
<dbReference type="AlphaFoldDB" id="A0A5A9NKT5"/>
<dbReference type="Proteomes" id="UP000324632">
    <property type="component" value="Chromosome 16"/>
</dbReference>
<evidence type="ECO:0000313" key="2">
    <source>
        <dbReference type="EMBL" id="KAA0710614.1"/>
    </source>
</evidence>
<evidence type="ECO:0000256" key="1">
    <source>
        <dbReference type="SAM" id="MobiDB-lite"/>
    </source>
</evidence>
<feature type="compositionally biased region" description="Low complexity" evidence="1">
    <location>
        <begin position="368"/>
        <end position="378"/>
    </location>
</feature>
<organism evidence="2 3">
    <name type="scientific">Triplophysa tibetana</name>
    <dbReference type="NCBI Taxonomy" id="1572043"/>
    <lineage>
        <taxon>Eukaryota</taxon>
        <taxon>Metazoa</taxon>
        <taxon>Chordata</taxon>
        <taxon>Craniata</taxon>
        <taxon>Vertebrata</taxon>
        <taxon>Euteleostomi</taxon>
        <taxon>Actinopterygii</taxon>
        <taxon>Neopterygii</taxon>
        <taxon>Teleostei</taxon>
        <taxon>Ostariophysi</taxon>
        <taxon>Cypriniformes</taxon>
        <taxon>Nemacheilidae</taxon>
        <taxon>Triplophysa</taxon>
    </lineage>
</organism>
<dbReference type="EMBL" id="SOYY01000016">
    <property type="protein sequence ID" value="KAA0710614.1"/>
    <property type="molecule type" value="Genomic_DNA"/>
</dbReference>